<dbReference type="InterPro" id="IPR003691">
    <property type="entry name" value="FluC"/>
</dbReference>
<keyword evidence="8" id="KW-0406">Ion transport</keyword>
<keyword evidence="5 8" id="KW-0472">Membrane</keyword>
<dbReference type="EMBL" id="FODV01000013">
    <property type="protein sequence ID" value="SEP07969.1"/>
    <property type="molecule type" value="Genomic_DNA"/>
</dbReference>
<dbReference type="GO" id="GO:0140114">
    <property type="term" value="P:cellular detoxification of fluoride"/>
    <property type="evidence" value="ECO:0007669"/>
    <property type="project" value="UniProtKB-UniRule"/>
</dbReference>
<evidence type="ECO:0000256" key="7">
    <source>
        <dbReference type="ARBA" id="ARBA00035585"/>
    </source>
</evidence>
<proteinExistence type="inferred from homology"/>
<dbReference type="HAMAP" id="MF_00454">
    <property type="entry name" value="FluC"/>
    <property type="match status" value="1"/>
</dbReference>
<protein>
    <recommendedName>
        <fullName evidence="8">Fluoride-specific ion channel FluC</fullName>
    </recommendedName>
</protein>
<keyword evidence="4 8" id="KW-1133">Transmembrane helix</keyword>
<dbReference type="PANTHER" id="PTHR28259">
    <property type="entry name" value="FLUORIDE EXPORT PROTEIN 1-RELATED"/>
    <property type="match status" value="1"/>
</dbReference>
<evidence type="ECO:0000256" key="6">
    <source>
        <dbReference type="ARBA" id="ARBA00035120"/>
    </source>
</evidence>
<comment type="caution">
    <text evidence="8">Lacks conserved residue(s) required for the propagation of feature annotation.</text>
</comment>
<dbReference type="NCBIfam" id="TIGR00494">
    <property type="entry name" value="crcB"/>
    <property type="match status" value="1"/>
</dbReference>
<evidence type="ECO:0000256" key="3">
    <source>
        <dbReference type="ARBA" id="ARBA00022692"/>
    </source>
</evidence>
<dbReference type="GO" id="GO:0062054">
    <property type="term" value="F:fluoride channel activity"/>
    <property type="evidence" value="ECO:0007669"/>
    <property type="project" value="UniProtKB-UniRule"/>
</dbReference>
<comment type="catalytic activity">
    <reaction evidence="7">
        <text>fluoride(in) = fluoride(out)</text>
        <dbReference type="Rhea" id="RHEA:76159"/>
        <dbReference type="ChEBI" id="CHEBI:17051"/>
    </reaction>
    <physiologicalReaction direction="left-to-right" evidence="7">
        <dbReference type="Rhea" id="RHEA:76160"/>
    </physiologicalReaction>
</comment>
<feature type="binding site" evidence="8">
    <location>
        <position position="72"/>
    </location>
    <ligand>
        <name>Na(+)</name>
        <dbReference type="ChEBI" id="CHEBI:29101"/>
        <note>structural</note>
    </ligand>
</feature>
<comment type="subcellular location">
    <subcellularLocation>
        <location evidence="1 8">Cell membrane</location>
        <topology evidence="1 8">Multi-pass membrane protein</topology>
    </subcellularLocation>
</comment>
<name>A0A1H8UXS7_9EURY</name>
<dbReference type="OrthoDB" id="304656at2157"/>
<feature type="binding site" evidence="8">
    <location>
        <position position="75"/>
    </location>
    <ligand>
        <name>Na(+)</name>
        <dbReference type="ChEBI" id="CHEBI:29101"/>
        <note>structural</note>
    </ligand>
</feature>
<keyword evidence="8" id="KW-0479">Metal-binding</keyword>
<comment type="function">
    <text evidence="8">Fluoride-specific ion channel. Important for reducing fluoride concentration in the cell, thus reducing its toxicity.</text>
</comment>
<keyword evidence="8" id="KW-0813">Transport</keyword>
<evidence type="ECO:0000256" key="8">
    <source>
        <dbReference type="HAMAP-Rule" id="MF_00454"/>
    </source>
</evidence>
<evidence type="ECO:0000313" key="9">
    <source>
        <dbReference type="EMBL" id="SEP07969.1"/>
    </source>
</evidence>
<keyword evidence="2 8" id="KW-1003">Cell membrane</keyword>
<keyword evidence="3 8" id="KW-0812">Transmembrane</keyword>
<keyword evidence="8" id="KW-0407">Ion channel</keyword>
<comment type="activity regulation">
    <text evidence="8">Na(+) is not transported, but it plays an essential structural role and its presence is essential for fluoride channel function.</text>
</comment>
<dbReference type="AlphaFoldDB" id="A0A1H8UXS7"/>
<reference evidence="10" key="1">
    <citation type="submission" date="2016-10" db="EMBL/GenBank/DDBJ databases">
        <authorList>
            <person name="Varghese N."/>
            <person name="Submissions S."/>
        </authorList>
    </citation>
    <scope>NUCLEOTIDE SEQUENCE [LARGE SCALE GENOMIC DNA]</scope>
    <source>
        <strain evidence="10">CGMCC 1.10121</strain>
    </source>
</reference>
<accession>A0A1H8UXS7</accession>
<evidence type="ECO:0000256" key="4">
    <source>
        <dbReference type="ARBA" id="ARBA00022989"/>
    </source>
</evidence>
<dbReference type="RefSeq" id="WP_089826611.1">
    <property type="nucleotide sequence ID" value="NZ_FODV01000013.1"/>
</dbReference>
<dbReference type="PANTHER" id="PTHR28259:SF1">
    <property type="entry name" value="FLUORIDE EXPORT PROTEIN 1-RELATED"/>
    <property type="match status" value="1"/>
</dbReference>
<comment type="similarity">
    <text evidence="6 8">Belongs to the fluoride channel Fluc/FEX (TC 1.A.43) family.</text>
</comment>
<organism evidence="9 10">
    <name type="scientific">Halogranum amylolyticum</name>
    <dbReference type="NCBI Taxonomy" id="660520"/>
    <lineage>
        <taxon>Archaea</taxon>
        <taxon>Methanobacteriati</taxon>
        <taxon>Methanobacteriota</taxon>
        <taxon>Stenosarchaea group</taxon>
        <taxon>Halobacteria</taxon>
        <taxon>Halobacteriales</taxon>
        <taxon>Haloferacaceae</taxon>
    </lineage>
</organism>
<feature type="transmembrane region" description="Helical" evidence="8">
    <location>
        <begin position="37"/>
        <end position="55"/>
    </location>
</feature>
<evidence type="ECO:0000313" key="10">
    <source>
        <dbReference type="Proteomes" id="UP000199126"/>
    </source>
</evidence>
<dbReference type="Pfam" id="PF02537">
    <property type="entry name" value="CRCB"/>
    <property type="match status" value="1"/>
</dbReference>
<gene>
    <name evidence="8" type="primary">fluC</name>
    <name evidence="8" type="synonym">crcB</name>
    <name evidence="9" type="ORF">SAMN04487948_11338</name>
</gene>
<sequence length="121" mass="12255">MVEPAHLIGAGAALGALLRYGTNRAVAGTLGGHEFPLGTFAVNVVGSFVLALVTFLGASDAVLSLVGTGACGSYTTFSSFSVDTVQLWEDDQVILALTYATGNLVGALVAIGLAWLIVGRV</sequence>
<dbReference type="Proteomes" id="UP000199126">
    <property type="component" value="Unassembled WGS sequence"/>
</dbReference>
<evidence type="ECO:0000256" key="1">
    <source>
        <dbReference type="ARBA" id="ARBA00004651"/>
    </source>
</evidence>
<evidence type="ECO:0000256" key="5">
    <source>
        <dbReference type="ARBA" id="ARBA00023136"/>
    </source>
</evidence>
<keyword evidence="8" id="KW-0915">Sodium</keyword>
<feature type="transmembrane region" description="Helical" evidence="8">
    <location>
        <begin position="94"/>
        <end position="118"/>
    </location>
</feature>
<dbReference type="GO" id="GO:0046872">
    <property type="term" value="F:metal ion binding"/>
    <property type="evidence" value="ECO:0007669"/>
    <property type="project" value="UniProtKB-KW"/>
</dbReference>
<keyword evidence="10" id="KW-1185">Reference proteome</keyword>
<dbReference type="GO" id="GO:0005886">
    <property type="term" value="C:plasma membrane"/>
    <property type="evidence" value="ECO:0007669"/>
    <property type="project" value="UniProtKB-SubCell"/>
</dbReference>
<evidence type="ECO:0000256" key="2">
    <source>
        <dbReference type="ARBA" id="ARBA00022475"/>
    </source>
</evidence>